<dbReference type="Pfam" id="PF13302">
    <property type="entry name" value="Acetyltransf_3"/>
    <property type="match status" value="1"/>
</dbReference>
<feature type="domain" description="N-acetyltransferase" evidence="1">
    <location>
        <begin position="7"/>
        <end position="177"/>
    </location>
</feature>
<reference evidence="3" key="1">
    <citation type="journal article" date="2019" name="Int. J. Syst. Evol. Microbiol.">
        <title>The Global Catalogue of Microorganisms (GCM) 10K type strain sequencing project: providing services to taxonomists for standard genome sequencing and annotation.</title>
        <authorList>
            <consortium name="The Broad Institute Genomics Platform"/>
            <consortium name="The Broad Institute Genome Sequencing Center for Infectious Disease"/>
            <person name="Wu L."/>
            <person name="Ma J."/>
        </authorList>
    </citation>
    <scope>NUCLEOTIDE SEQUENCE [LARGE SCALE GENOMIC DNA]</scope>
    <source>
        <strain evidence="3">JCM 15910</strain>
    </source>
</reference>
<sequence length="179" mass="19634">MIETARLVMRSWRDEDVAPFQAICSDPDVMATLGPPLDRDETAALIGRVRAIEAEHGHTFWALERKEDARLIGWCGVIRGSAGPVAGKAELGWRLARDAWGAGYASEAARGAADWALAHLPDDDLWAITWEGNVRSRAVMERLGMAYRAGLDFDHPKLAAGDPLRRHVTYSMARTKAAA</sequence>
<accession>A0ABP3XNV6</accession>
<comment type="caution">
    <text evidence="2">The sequence shown here is derived from an EMBL/GenBank/DDBJ whole genome shotgun (WGS) entry which is preliminary data.</text>
</comment>
<gene>
    <name evidence="2" type="ORF">GCM10009115_29420</name>
</gene>
<dbReference type="InterPro" id="IPR000182">
    <property type="entry name" value="GNAT_dom"/>
</dbReference>
<evidence type="ECO:0000313" key="3">
    <source>
        <dbReference type="Proteomes" id="UP001500738"/>
    </source>
</evidence>
<proteinExistence type="predicted"/>
<dbReference type="InterPro" id="IPR051531">
    <property type="entry name" value="N-acetyltransferase"/>
</dbReference>
<evidence type="ECO:0000313" key="2">
    <source>
        <dbReference type="EMBL" id="GAA0866475.1"/>
    </source>
</evidence>
<protein>
    <submittedName>
        <fullName evidence="2">GNAT family N-acetyltransferase</fullName>
    </submittedName>
</protein>
<dbReference type="EMBL" id="BAAAFE010000009">
    <property type="protein sequence ID" value="GAA0866475.1"/>
    <property type="molecule type" value="Genomic_DNA"/>
</dbReference>
<dbReference type="InterPro" id="IPR016181">
    <property type="entry name" value="Acyl_CoA_acyltransferase"/>
</dbReference>
<keyword evidence="3" id="KW-1185">Reference proteome</keyword>
<dbReference type="SUPFAM" id="SSF55729">
    <property type="entry name" value="Acyl-CoA N-acyltransferases (Nat)"/>
    <property type="match status" value="1"/>
</dbReference>
<name>A0ABP3XNV6_9SPHN</name>
<dbReference type="PANTHER" id="PTHR43792">
    <property type="entry name" value="GNAT FAMILY, PUTATIVE (AFU_ORTHOLOGUE AFUA_3G00765)-RELATED-RELATED"/>
    <property type="match status" value="1"/>
</dbReference>
<evidence type="ECO:0000259" key="1">
    <source>
        <dbReference type="PROSITE" id="PS51186"/>
    </source>
</evidence>
<dbReference type="PROSITE" id="PS51186">
    <property type="entry name" value="GNAT"/>
    <property type="match status" value="1"/>
</dbReference>
<dbReference type="RefSeq" id="WP_215350775.1">
    <property type="nucleotide sequence ID" value="NZ_BAAAFE010000009.1"/>
</dbReference>
<dbReference type="Proteomes" id="UP001500738">
    <property type="component" value="Unassembled WGS sequence"/>
</dbReference>
<organism evidence="2 3">
    <name type="scientific">Sphingopyxis soli</name>
    <dbReference type="NCBI Taxonomy" id="592051"/>
    <lineage>
        <taxon>Bacteria</taxon>
        <taxon>Pseudomonadati</taxon>
        <taxon>Pseudomonadota</taxon>
        <taxon>Alphaproteobacteria</taxon>
        <taxon>Sphingomonadales</taxon>
        <taxon>Sphingomonadaceae</taxon>
        <taxon>Sphingopyxis</taxon>
    </lineage>
</organism>
<dbReference type="PANTHER" id="PTHR43792:SF1">
    <property type="entry name" value="N-ACETYLTRANSFERASE DOMAIN-CONTAINING PROTEIN"/>
    <property type="match status" value="1"/>
</dbReference>
<dbReference type="Gene3D" id="3.40.630.30">
    <property type="match status" value="1"/>
</dbReference>